<evidence type="ECO:0000256" key="1">
    <source>
        <dbReference type="SAM" id="MobiDB-lite"/>
    </source>
</evidence>
<name>A0ABU6ZML4_9FABA</name>
<evidence type="ECO:0000313" key="3">
    <source>
        <dbReference type="Proteomes" id="UP001341840"/>
    </source>
</evidence>
<keyword evidence="3" id="KW-1185">Reference proteome</keyword>
<feature type="compositionally biased region" description="Polar residues" evidence="1">
    <location>
        <begin position="156"/>
        <end position="167"/>
    </location>
</feature>
<reference evidence="2 3" key="1">
    <citation type="journal article" date="2023" name="Plants (Basel)">
        <title>Bridging the Gap: Combining Genomics and Transcriptomics Approaches to Understand Stylosanthes scabra, an Orphan Legume from the Brazilian Caatinga.</title>
        <authorList>
            <person name="Ferreira-Neto J.R.C."/>
            <person name="da Silva M.D."/>
            <person name="Binneck E."/>
            <person name="de Melo N.F."/>
            <person name="da Silva R.H."/>
            <person name="de Melo A.L.T.M."/>
            <person name="Pandolfi V."/>
            <person name="Bustamante F.O."/>
            <person name="Brasileiro-Vidal A.C."/>
            <person name="Benko-Iseppon A.M."/>
        </authorList>
    </citation>
    <scope>NUCLEOTIDE SEQUENCE [LARGE SCALE GENOMIC DNA]</scope>
    <source>
        <tissue evidence="2">Leaves</tissue>
    </source>
</reference>
<dbReference type="Proteomes" id="UP001341840">
    <property type="component" value="Unassembled WGS sequence"/>
</dbReference>
<feature type="compositionally biased region" description="Basic and acidic residues" evidence="1">
    <location>
        <begin position="142"/>
        <end position="155"/>
    </location>
</feature>
<comment type="caution">
    <text evidence="2">The sequence shown here is derived from an EMBL/GenBank/DDBJ whole genome shotgun (WGS) entry which is preliminary data.</text>
</comment>
<accession>A0ABU6ZML4</accession>
<dbReference type="EMBL" id="JASCZI010272638">
    <property type="protein sequence ID" value="MED6223016.1"/>
    <property type="molecule type" value="Genomic_DNA"/>
</dbReference>
<proteinExistence type="predicted"/>
<gene>
    <name evidence="2" type="ORF">PIB30_069953</name>
</gene>
<feature type="non-terminal residue" evidence="2">
    <location>
        <position position="220"/>
    </location>
</feature>
<evidence type="ECO:0000313" key="2">
    <source>
        <dbReference type="EMBL" id="MED6223016.1"/>
    </source>
</evidence>
<organism evidence="2 3">
    <name type="scientific">Stylosanthes scabra</name>
    <dbReference type="NCBI Taxonomy" id="79078"/>
    <lineage>
        <taxon>Eukaryota</taxon>
        <taxon>Viridiplantae</taxon>
        <taxon>Streptophyta</taxon>
        <taxon>Embryophyta</taxon>
        <taxon>Tracheophyta</taxon>
        <taxon>Spermatophyta</taxon>
        <taxon>Magnoliopsida</taxon>
        <taxon>eudicotyledons</taxon>
        <taxon>Gunneridae</taxon>
        <taxon>Pentapetalae</taxon>
        <taxon>rosids</taxon>
        <taxon>fabids</taxon>
        <taxon>Fabales</taxon>
        <taxon>Fabaceae</taxon>
        <taxon>Papilionoideae</taxon>
        <taxon>50 kb inversion clade</taxon>
        <taxon>dalbergioids sensu lato</taxon>
        <taxon>Dalbergieae</taxon>
        <taxon>Pterocarpus clade</taxon>
        <taxon>Stylosanthes</taxon>
    </lineage>
</organism>
<feature type="region of interest" description="Disordered" evidence="1">
    <location>
        <begin position="123"/>
        <end position="220"/>
    </location>
</feature>
<protein>
    <submittedName>
        <fullName evidence="2">Uncharacterized protein</fullName>
    </submittedName>
</protein>
<feature type="compositionally biased region" description="Basic residues" evidence="1">
    <location>
        <begin position="206"/>
        <end position="220"/>
    </location>
</feature>
<sequence length="220" mass="24892">MPVVPKTPQTYIPYIGAVCGDSPQRNRQLPTKTRRVWFTRTTPTTINVGTNNASYNSKLWTSTPRLTKPLEVVMLIRIREVSRTDNHPLIIQTTTIDTVLSTGLDQAVRPLTFRRNWIGRISDRPGAETSYASDGAGGSGSEKGECRASIHHEEPTTTWTNSVQTAFPIQVSLPPRRTQRPQTPPRRRRHHSSSDDSESSSGRDRNGRRRAQRLRKIKER</sequence>